<name>A0AA46W0B0_PSEVI</name>
<dbReference type="Proteomes" id="UP001163644">
    <property type="component" value="Chromosome"/>
</dbReference>
<dbReference type="InterPro" id="IPR027417">
    <property type="entry name" value="P-loop_NTPase"/>
</dbReference>
<organism evidence="1 2">
    <name type="scientific">Pseudomonas viridiflava</name>
    <name type="common">Phytomonas viridiflava</name>
    <dbReference type="NCBI Taxonomy" id="33069"/>
    <lineage>
        <taxon>Bacteria</taxon>
        <taxon>Pseudomonadati</taxon>
        <taxon>Pseudomonadota</taxon>
        <taxon>Gammaproteobacteria</taxon>
        <taxon>Pseudomonadales</taxon>
        <taxon>Pseudomonadaceae</taxon>
        <taxon>Pseudomonas</taxon>
    </lineage>
</organism>
<gene>
    <name evidence="1" type="ORF">EZZ81_18330</name>
</gene>
<proteinExistence type="predicted"/>
<evidence type="ECO:0000313" key="1">
    <source>
        <dbReference type="EMBL" id="UZA70080.1"/>
    </source>
</evidence>
<sequence length="1355" mass="153832">MAPVFWCFQHVIFRLLPMSSTLYLPRKISSNDVAYTEDELLATSSYVVVLAEPGGGKTELMRSLARKLGTSSVTANKFKRIGPDADNSPLVIDAFDELAKIDQTGIHDLLANASKAKPTHVIISSRSSEWGTAATSAFEEYFGCSPLLVRLVEFEEEEQREIFHHHVPGENFATFQAEVTRFDLEALLPNPQFLKMFADAYIESGRHFTDKRSIFSQAVERLAKEANATVAKNGHTLSIAQKVNLSSEVFAKLLLSGADGIGTSEATADRIYPLLASMFEKATAAEGILATRLFKPGDSVDQHRPVHKIVAEYCAADYLAKRIADPTDHLTTHKCLPIIAPNTIVRDELRGLLGWLAALGNKHIQESAIELDPYAVLANGDPSQLDQSSKRLLIRRLKDVEKRDPYFRRGDSWRRFSAAGFFTQDVMKEIKPLLASGSDGHLRDLILELLAGSPAITHLKNELRQLVLGPSQSEHTRFLASRCLLDLAGHDHHADVSILVAEASETSLKIVADIVITIGPERFDISYLSNFFRTCTVLYPASEEHLERTVGTCYFIKKLVGGLDLNLINPLLDELSTSVTCVCGKERYACYCRDGICKIIGLMLDRYFELASAPFDPEKVWYWLKNLNYHHQKSASSSASVKILQSDDNLRQGIMAHVFKTITDRERIFKTKIEKFEVYAHSGLQFQSKDYEFIVNLAFELENPKLWAYFIAAHQRYRYKTEAASNYLRRHMRDQSLEKPQFMIEWARSNRAHSQLSKNTRLPRLNRKARRRQRQQNERRAANIQYYQTNRELIESGGNWQCLVYFAELALMSPDRIEERVGDAPLVFTALKNCIDFIALKIPDLLEFAQLQCSGKILHAEMVLLAACLEIMRVDGNLENFDLRLLTALRTSIDRSYSSVIEEERKALKSEIDRLIFADSSSAEHYLRQYLEPQLAQKGCSRPDIFLLSGDEIFSHLRAELSIEWLARFSELDIGTLETLFEIAAQFGDRSDLQKIIAERCKNIMSDWPEPTADEYTERKRIFWLVRAFYFIKDTCDIYWNWLKSDRDIVFSLNVHSGRFNYGENSYWPILTANKVEAILDAFIDKWPKVHLPSHWGTGSPSEEVAYRFLTDIAWLIHSDDASEAILVLNRLLGDARFVDMHNDLKSLLASKVRQQALRDFEPPSPQEVIELLDRDTVVNVEGLRKLVLQELQDFQKDIDGGEFNPANRFYNGDKRLGEVKATEVIAERLSLRLGPLGIVITSEHQMKSENRTDFTTTKIIGGKRRLLVVEVKGQWHKDLYTAASAQLYDRYSIHPDAEQQGVYLAIWFGGDELLANKKNTTINSAADLKTSIEQTLPPELVGLIDVFVLNVSES</sequence>
<accession>A0AA46W0B0</accession>
<dbReference type="SUPFAM" id="SSF52540">
    <property type="entry name" value="P-loop containing nucleoside triphosphate hydrolases"/>
    <property type="match status" value="1"/>
</dbReference>
<dbReference type="EMBL" id="CP036495">
    <property type="protein sequence ID" value="UZA70080.1"/>
    <property type="molecule type" value="Genomic_DNA"/>
</dbReference>
<reference evidence="1" key="1">
    <citation type="submission" date="2019-02" db="EMBL/GenBank/DDBJ databases">
        <authorList>
            <person name="Lutz S."/>
            <person name="Schori C."/>
            <person name="Ahrens C.H."/>
            <person name="Gueguen E."/>
        </authorList>
    </citation>
    <scope>NUCLEOTIDE SEQUENCE</scope>
    <source>
        <strain evidence="1">Psy35</strain>
    </source>
</reference>
<protein>
    <submittedName>
        <fullName evidence="1">Uncharacterized protein</fullName>
    </submittedName>
</protein>
<evidence type="ECO:0000313" key="2">
    <source>
        <dbReference type="Proteomes" id="UP001163644"/>
    </source>
</evidence>